<feature type="region of interest" description="Disordered" evidence="7">
    <location>
        <begin position="1"/>
        <end position="22"/>
    </location>
</feature>
<evidence type="ECO:0000313" key="9">
    <source>
        <dbReference type="Proteomes" id="UP000003793"/>
    </source>
</evidence>
<dbReference type="GO" id="GO:0006412">
    <property type="term" value="P:translation"/>
    <property type="evidence" value="ECO:0007669"/>
    <property type="project" value="UniProtKB-UniRule"/>
</dbReference>
<gene>
    <name evidence="5 8" type="primary">rpmJ</name>
    <name evidence="8" type="ORF">COPCOM_00808</name>
</gene>
<proteinExistence type="inferred from homology"/>
<evidence type="ECO:0000256" key="4">
    <source>
        <dbReference type="ARBA" id="ARBA00035186"/>
    </source>
</evidence>
<dbReference type="SUPFAM" id="SSF57840">
    <property type="entry name" value="Ribosomal protein L36"/>
    <property type="match status" value="1"/>
</dbReference>
<dbReference type="InterPro" id="IPR000473">
    <property type="entry name" value="Ribosomal_bL36"/>
</dbReference>
<dbReference type="GO" id="GO:0005737">
    <property type="term" value="C:cytoplasm"/>
    <property type="evidence" value="ECO:0007669"/>
    <property type="project" value="UniProtKB-ARBA"/>
</dbReference>
<evidence type="ECO:0000256" key="1">
    <source>
        <dbReference type="ARBA" id="ARBA00007645"/>
    </source>
</evidence>
<dbReference type="Proteomes" id="UP000003793">
    <property type="component" value="Unassembled WGS sequence"/>
</dbReference>
<keyword evidence="3 5" id="KW-0687">Ribonucleoprotein</keyword>
<protein>
    <recommendedName>
        <fullName evidence="4 5">Large ribosomal subunit protein bL36</fullName>
    </recommendedName>
</protein>
<dbReference type="HAMAP" id="MF_00251">
    <property type="entry name" value="Ribosomal_bL36"/>
    <property type="match status" value="1"/>
</dbReference>
<dbReference type="GO" id="GO:0003735">
    <property type="term" value="F:structural constituent of ribosome"/>
    <property type="evidence" value="ECO:0007669"/>
    <property type="project" value="InterPro"/>
</dbReference>
<dbReference type="GO" id="GO:0005840">
    <property type="term" value="C:ribosome"/>
    <property type="evidence" value="ECO:0007669"/>
    <property type="project" value="UniProtKB-KW"/>
</dbReference>
<dbReference type="PANTHER" id="PTHR42888:SF1">
    <property type="entry name" value="LARGE RIBOSOMAL SUBUNIT PROTEIN BL36C"/>
    <property type="match status" value="1"/>
</dbReference>
<sequence>MRTVRGTFSAHRGKMQTRQGMKGGFDVKVRSSVKPICEKCKVIKRKGSVRIICENPKHKQRQG</sequence>
<evidence type="ECO:0000313" key="8">
    <source>
        <dbReference type="EMBL" id="EEG90957.1"/>
    </source>
</evidence>
<dbReference type="PANTHER" id="PTHR42888">
    <property type="entry name" value="50S RIBOSOMAL PROTEIN L36, CHLOROPLASTIC"/>
    <property type="match status" value="1"/>
</dbReference>
<evidence type="ECO:0000256" key="3">
    <source>
        <dbReference type="ARBA" id="ARBA00023274"/>
    </source>
</evidence>
<dbReference type="EMBL" id="ABVR01000036">
    <property type="protein sequence ID" value="EEG90957.1"/>
    <property type="molecule type" value="Genomic_DNA"/>
</dbReference>
<reference evidence="8 9" key="2">
    <citation type="submission" date="2009-03" db="EMBL/GenBank/DDBJ databases">
        <title>Draft genome sequence of Coprococcus comes (ATCC 27758).</title>
        <authorList>
            <person name="Sudarsanam P."/>
            <person name="Ley R."/>
            <person name="Guruge J."/>
            <person name="Turnbaugh P.J."/>
            <person name="Mahowald M."/>
            <person name="Liep D."/>
            <person name="Gordon J."/>
        </authorList>
    </citation>
    <scope>NUCLEOTIDE SEQUENCE [LARGE SCALE GENOMIC DNA]</scope>
    <source>
        <strain evidence="8 9">ATCC 27758</strain>
    </source>
</reference>
<dbReference type="HOGENOM" id="CLU_135723_6_1_9"/>
<dbReference type="NCBIfam" id="TIGR01022">
    <property type="entry name" value="rpmJ_bact"/>
    <property type="match status" value="1"/>
</dbReference>
<evidence type="ECO:0000256" key="5">
    <source>
        <dbReference type="HAMAP-Rule" id="MF_00251"/>
    </source>
</evidence>
<comment type="similarity">
    <text evidence="1 5 6">Belongs to the bacterial ribosomal protein bL36 family.</text>
</comment>
<evidence type="ECO:0000256" key="2">
    <source>
        <dbReference type="ARBA" id="ARBA00022980"/>
    </source>
</evidence>
<dbReference type="InterPro" id="IPR035977">
    <property type="entry name" value="Ribosomal_bL36_sp"/>
</dbReference>
<reference evidence="8 9" key="1">
    <citation type="submission" date="2009-02" db="EMBL/GenBank/DDBJ databases">
        <authorList>
            <person name="Fulton L."/>
            <person name="Clifton S."/>
            <person name="Fulton B."/>
            <person name="Xu J."/>
            <person name="Minx P."/>
            <person name="Pepin K.H."/>
            <person name="Johnson M."/>
            <person name="Bhonagiri V."/>
            <person name="Nash W.E."/>
            <person name="Mardis E.R."/>
            <person name="Wilson R.K."/>
        </authorList>
    </citation>
    <scope>NUCLEOTIDE SEQUENCE [LARGE SCALE GENOMIC DNA]</scope>
    <source>
        <strain evidence="8 9">ATCC 27758</strain>
    </source>
</reference>
<evidence type="ECO:0000256" key="6">
    <source>
        <dbReference type="RuleBase" id="RU000571"/>
    </source>
</evidence>
<name>C0B6N7_9FIRM</name>
<comment type="caution">
    <text evidence="8">The sequence shown here is derived from an EMBL/GenBank/DDBJ whole genome shotgun (WGS) entry which is preliminary data.</text>
</comment>
<dbReference type="GO" id="GO:1990904">
    <property type="term" value="C:ribonucleoprotein complex"/>
    <property type="evidence" value="ECO:0007669"/>
    <property type="project" value="UniProtKB-KW"/>
</dbReference>
<keyword evidence="2 5" id="KW-0689">Ribosomal protein</keyword>
<evidence type="ECO:0000256" key="7">
    <source>
        <dbReference type="SAM" id="MobiDB-lite"/>
    </source>
</evidence>
<dbReference type="Pfam" id="PF00444">
    <property type="entry name" value="Ribosomal_L36"/>
    <property type="match status" value="1"/>
</dbReference>
<dbReference type="AlphaFoldDB" id="C0B6N7"/>
<dbReference type="PROSITE" id="PS00828">
    <property type="entry name" value="RIBOSOMAL_L36"/>
    <property type="match status" value="1"/>
</dbReference>
<organism evidence="8 9">
    <name type="scientific">Coprococcus comes ATCC 27758</name>
    <dbReference type="NCBI Taxonomy" id="470146"/>
    <lineage>
        <taxon>Bacteria</taxon>
        <taxon>Bacillati</taxon>
        <taxon>Bacillota</taxon>
        <taxon>Clostridia</taxon>
        <taxon>Lachnospirales</taxon>
        <taxon>Lachnospiraceae</taxon>
        <taxon>Coprococcus</taxon>
    </lineage>
</organism>
<accession>C0B6N7</accession>